<sequence>MRNLSLLLLDDTRLTGRLPPEIGCLPLVVLHVSRNNISGQIPSEIGEILCLERMDLSSNNLSDELPMSLFKLTQLVMFNVSYNPFLSGNISINGQFGTFDEQSFLGDPLISFPQGGPAGKQRPSPEASDATVIERSNIAIAIIISYFFFLIVGFIVGTVNGGQKIG</sequence>
<keyword evidence="3" id="KW-0812">Transmembrane</keyword>
<dbReference type="FunFam" id="3.80.10.10:FF:000041">
    <property type="entry name" value="LRR receptor-like serine/threonine-protein kinase ERECTA"/>
    <property type="match status" value="1"/>
</dbReference>
<protein>
    <submittedName>
        <fullName evidence="10">Putative LRR receptor-like serine/threonine-protein kinase</fullName>
    </submittedName>
</protein>
<dbReference type="InterPro" id="IPR001611">
    <property type="entry name" value="Leu-rich_rpt"/>
</dbReference>
<dbReference type="GO" id="GO:0016020">
    <property type="term" value="C:membrane"/>
    <property type="evidence" value="ECO:0007669"/>
    <property type="project" value="UniProtKB-SubCell"/>
</dbReference>
<proteinExistence type="predicted"/>
<evidence type="ECO:0000256" key="1">
    <source>
        <dbReference type="ARBA" id="ARBA00004167"/>
    </source>
</evidence>
<dbReference type="InterPro" id="IPR032675">
    <property type="entry name" value="LRR_dom_sf"/>
</dbReference>
<evidence type="ECO:0000256" key="9">
    <source>
        <dbReference type="ARBA" id="ARBA00023180"/>
    </source>
</evidence>
<evidence type="ECO:0000256" key="5">
    <source>
        <dbReference type="ARBA" id="ARBA00022737"/>
    </source>
</evidence>
<keyword evidence="7" id="KW-0472">Membrane</keyword>
<organism evidence="10">
    <name type="scientific">Aegilops tauschii</name>
    <name type="common">Tausch's goatgrass</name>
    <name type="synonym">Aegilops squarrosa</name>
    <dbReference type="NCBI Taxonomy" id="37682"/>
    <lineage>
        <taxon>Eukaryota</taxon>
        <taxon>Viridiplantae</taxon>
        <taxon>Streptophyta</taxon>
        <taxon>Embryophyta</taxon>
        <taxon>Tracheophyta</taxon>
        <taxon>Spermatophyta</taxon>
        <taxon>Magnoliopsida</taxon>
        <taxon>Liliopsida</taxon>
        <taxon>Poales</taxon>
        <taxon>Poaceae</taxon>
        <taxon>BOP clade</taxon>
        <taxon>Pooideae</taxon>
        <taxon>Triticodae</taxon>
        <taxon>Triticeae</taxon>
        <taxon>Triticinae</taxon>
        <taxon>Aegilops</taxon>
    </lineage>
</organism>
<name>R7WE49_AEGTA</name>
<evidence type="ECO:0000256" key="4">
    <source>
        <dbReference type="ARBA" id="ARBA00022729"/>
    </source>
</evidence>
<dbReference type="SUPFAM" id="SSF52058">
    <property type="entry name" value="L domain-like"/>
    <property type="match status" value="1"/>
</dbReference>
<keyword evidence="9" id="KW-0325">Glycoprotein</keyword>
<keyword evidence="2" id="KW-0433">Leucine-rich repeat</keyword>
<dbReference type="Gene3D" id="3.80.10.10">
    <property type="entry name" value="Ribonuclease Inhibitor"/>
    <property type="match status" value="1"/>
</dbReference>
<keyword evidence="4" id="KW-0732">Signal</keyword>
<evidence type="ECO:0000256" key="3">
    <source>
        <dbReference type="ARBA" id="ARBA00022692"/>
    </source>
</evidence>
<reference evidence="10" key="1">
    <citation type="submission" date="2015-06" db="UniProtKB">
        <authorList>
            <consortium name="EnsemblPlants"/>
        </authorList>
    </citation>
    <scope>IDENTIFICATION</scope>
</reference>
<evidence type="ECO:0000256" key="8">
    <source>
        <dbReference type="ARBA" id="ARBA00023170"/>
    </source>
</evidence>
<dbReference type="AlphaFoldDB" id="R7WE49"/>
<dbReference type="PANTHER" id="PTHR27000">
    <property type="entry name" value="LEUCINE-RICH REPEAT RECEPTOR-LIKE PROTEIN KINASE FAMILY PROTEIN-RELATED"/>
    <property type="match status" value="1"/>
</dbReference>
<evidence type="ECO:0000313" key="10">
    <source>
        <dbReference type="EnsemblPlants" id="EMT18485"/>
    </source>
</evidence>
<evidence type="ECO:0000256" key="7">
    <source>
        <dbReference type="ARBA" id="ARBA00023136"/>
    </source>
</evidence>
<dbReference type="EnsemblPlants" id="EMT18485">
    <property type="protein sequence ID" value="EMT18485"/>
    <property type="gene ID" value="F775_01981"/>
</dbReference>
<dbReference type="PANTHER" id="PTHR27000:SF54">
    <property type="entry name" value="OS07G0597200 PROTEIN"/>
    <property type="match status" value="1"/>
</dbReference>
<accession>R7WE49</accession>
<keyword evidence="5" id="KW-0677">Repeat</keyword>
<evidence type="ECO:0000256" key="6">
    <source>
        <dbReference type="ARBA" id="ARBA00022989"/>
    </source>
</evidence>
<dbReference type="Pfam" id="PF00560">
    <property type="entry name" value="LRR_1"/>
    <property type="match status" value="2"/>
</dbReference>
<keyword evidence="8" id="KW-0675">Receptor</keyword>
<keyword evidence="6" id="KW-1133">Transmembrane helix</keyword>
<evidence type="ECO:0000256" key="2">
    <source>
        <dbReference type="ARBA" id="ARBA00022614"/>
    </source>
</evidence>
<comment type="subcellular location">
    <subcellularLocation>
        <location evidence="1">Membrane</location>
        <topology evidence="1">Single-pass membrane protein</topology>
    </subcellularLocation>
</comment>